<name>A0A364K3U5_9BACL</name>
<keyword evidence="4" id="KW-0808">Transferase</keyword>
<dbReference type="InterPro" id="IPR036365">
    <property type="entry name" value="PGBD-like_sf"/>
</dbReference>
<dbReference type="OrthoDB" id="9787225at2"/>
<dbReference type="AlphaFoldDB" id="A0A364K3U5"/>
<evidence type="ECO:0000259" key="10">
    <source>
        <dbReference type="PROSITE" id="PS52029"/>
    </source>
</evidence>
<keyword evidence="5" id="KW-0378">Hydrolase</keyword>
<keyword evidence="12" id="KW-1185">Reference proteome</keyword>
<evidence type="ECO:0000256" key="1">
    <source>
        <dbReference type="ARBA" id="ARBA00004752"/>
    </source>
</evidence>
<proteinExistence type="inferred from homology"/>
<organism evidence="11 12">
    <name type="scientific">Thermoflavimicrobium daqui</name>
    <dbReference type="NCBI Taxonomy" id="2137476"/>
    <lineage>
        <taxon>Bacteria</taxon>
        <taxon>Bacillati</taxon>
        <taxon>Bacillota</taxon>
        <taxon>Bacilli</taxon>
        <taxon>Bacillales</taxon>
        <taxon>Thermoactinomycetaceae</taxon>
        <taxon>Thermoflavimicrobium</taxon>
    </lineage>
</organism>
<reference evidence="11 12" key="2">
    <citation type="submission" date="2018-06" db="EMBL/GenBank/DDBJ databases">
        <authorList>
            <person name="Zhirakovskaya E."/>
        </authorList>
    </citation>
    <scope>NUCLEOTIDE SEQUENCE [LARGE SCALE GENOMIC DNA]</scope>
    <source>
        <strain evidence="11 12">FBKL4.011</strain>
    </source>
</reference>
<evidence type="ECO:0000313" key="11">
    <source>
        <dbReference type="EMBL" id="RAL24035.1"/>
    </source>
</evidence>
<protein>
    <recommendedName>
        <fullName evidence="10">L,D-TPase catalytic domain-containing protein</fullName>
    </recommendedName>
</protein>
<dbReference type="Pfam" id="PF03734">
    <property type="entry name" value="YkuD"/>
    <property type="match status" value="1"/>
</dbReference>
<dbReference type="GO" id="GO:0071972">
    <property type="term" value="F:peptidoglycan L,D-transpeptidase activity"/>
    <property type="evidence" value="ECO:0007669"/>
    <property type="project" value="TreeGrafter"/>
</dbReference>
<gene>
    <name evidence="11" type="ORF">DL897_10040</name>
</gene>
<dbReference type="GO" id="GO:0071555">
    <property type="term" value="P:cell wall organization"/>
    <property type="evidence" value="ECO:0007669"/>
    <property type="project" value="UniProtKB-UniRule"/>
</dbReference>
<comment type="pathway">
    <text evidence="1 9">Cell wall biogenesis; peptidoglycan biosynthesis.</text>
</comment>
<dbReference type="SUPFAM" id="SSF47090">
    <property type="entry name" value="PGBD-like"/>
    <property type="match status" value="1"/>
</dbReference>
<dbReference type="PROSITE" id="PS52029">
    <property type="entry name" value="LD_TPASE"/>
    <property type="match status" value="1"/>
</dbReference>
<evidence type="ECO:0000256" key="2">
    <source>
        <dbReference type="ARBA" id="ARBA00005992"/>
    </source>
</evidence>
<keyword evidence="3" id="KW-0328">Glycosyltransferase</keyword>
<dbReference type="GO" id="GO:0008360">
    <property type="term" value="P:regulation of cell shape"/>
    <property type="evidence" value="ECO:0007669"/>
    <property type="project" value="UniProtKB-UniRule"/>
</dbReference>
<dbReference type="SUPFAM" id="SSF141523">
    <property type="entry name" value="L,D-transpeptidase catalytic domain-like"/>
    <property type="match status" value="1"/>
</dbReference>
<dbReference type="InterPro" id="IPR038063">
    <property type="entry name" value="Transpep_catalytic_dom"/>
</dbReference>
<dbReference type="RefSeq" id="WP_113659027.1">
    <property type="nucleotide sequence ID" value="NZ_KZ845667.1"/>
</dbReference>
<dbReference type="PANTHER" id="PTHR30582">
    <property type="entry name" value="L,D-TRANSPEPTIDASE"/>
    <property type="match status" value="1"/>
</dbReference>
<sequence length="220" mass="24808">MSKRKFWFISFLIIIVNCCFPVDEAKANSSPIWIKVDLWKRRLNVMQNNSILDSYLVGVGKEQTPTPIGKWKIIEKSKGWGGGFGTHWLGLNVPWGKYGIHGTNRPMSVGRDVSHGCVRMLNTDIKQLYSKVPVGTIVYIEGPILGHDEWQLKKLVRGDRGTLVMLVQNRLQAAGLYSGNIDGIFGLNLEDAIKKYQKAEQLLVTGQLQQDEYIHLGIVE</sequence>
<dbReference type="GO" id="GO:0016757">
    <property type="term" value="F:glycosyltransferase activity"/>
    <property type="evidence" value="ECO:0007669"/>
    <property type="project" value="UniProtKB-KW"/>
</dbReference>
<comment type="caution">
    <text evidence="11">The sequence shown here is derived from an EMBL/GenBank/DDBJ whole genome shotgun (WGS) entry which is preliminary data.</text>
</comment>
<evidence type="ECO:0000256" key="5">
    <source>
        <dbReference type="ARBA" id="ARBA00022801"/>
    </source>
</evidence>
<dbReference type="UniPathway" id="UPA00219"/>
<feature type="active site" description="Nucleophile" evidence="9">
    <location>
        <position position="117"/>
    </location>
</feature>
<dbReference type="PANTHER" id="PTHR30582:SF24">
    <property type="entry name" value="L,D-TRANSPEPTIDASE ERFK_SRFK-RELATED"/>
    <property type="match status" value="1"/>
</dbReference>
<evidence type="ECO:0000256" key="7">
    <source>
        <dbReference type="ARBA" id="ARBA00022984"/>
    </source>
</evidence>
<dbReference type="Proteomes" id="UP000251213">
    <property type="component" value="Unassembled WGS sequence"/>
</dbReference>
<evidence type="ECO:0000256" key="4">
    <source>
        <dbReference type="ARBA" id="ARBA00022679"/>
    </source>
</evidence>
<evidence type="ECO:0000256" key="3">
    <source>
        <dbReference type="ARBA" id="ARBA00022676"/>
    </source>
</evidence>
<keyword evidence="7 9" id="KW-0573">Peptidoglycan synthesis</keyword>
<dbReference type="Gene3D" id="1.10.101.10">
    <property type="entry name" value="PGBD-like superfamily/PGBD"/>
    <property type="match status" value="1"/>
</dbReference>
<dbReference type="Pfam" id="PF01471">
    <property type="entry name" value="PG_binding_1"/>
    <property type="match status" value="1"/>
</dbReference>
<keyword evidence="6 9" id="KW-0133">Cell shape</keyword>
<dbReference type="InterPro" id="IPR050979">
    <property type="entry name" value="LD-transpeptidase"/>
</dbReference>
<dbReference type="InterPro" id="IPR005490">
    <property type="entry name" value="LD_TPept_cat_dom"/>
</dbReference>
<dbReference type="InterPro" id="IPR036366">
    <property type="entry name" value="PGBDSf"/>
</dbReference>
<dbReference type="InterPro" id="IPR002477">
    <property type="entry name" value="Peptidoglycan-bd-like"/>
</dbReference>
<comment type="similarity">
    <text evidence="2">Belongs to the YkuD family.</text>
</comment>
<dbReference type="GO" id="GO:0005576">
    <property type="term" value="C:extracellular region"/>
    <property type="evidence" value="ECO:0007669"/>
    <property type="project" value="TreeGrafter"/>
</dbReference>
<feature type="active site" description="Proton donor/acceptor" evidence="9">
    <location>
        <position position="101"/>
    </location>
</feature>
<dbReference type="GO" id="GO:0018104">
    <property type="term" value="P:peptidoglycan-protein cross-linking"/>
    <property type="evidence" value="ECO:0007669"/>
    <property type="project" value="TreeGrafter"/>
</dbReference>
<evidence type="ECO:0000256" key="6">
    <source>
        <dbReference type="ARBA" id="ARBA00022960"/>
    </source>
</evidence>
<dbReference type="Gene3D" id="2.40.440.10">
    <property type="entry name" value="L,D-transpeptidase catalytic domain-like"/>
    <property type="match status" value="1"/>
</dbReference>
<dbReference type="EMBL" id="QJKK01000005">
    <property type="protein sequence ID" value="RAL24035.1"/>
    <property type="molecule type" value="Genomic_DNA"/>
</dbReference>
<keyword evidence="8 9" id="KW-0961">Cell wall biogenesis/degradation</keyword>
<accession>A0A364K3U5</accession>
<evidence type="ECO:0000256" key="8">
    <source>
        <dbReference type="ARBA" id="ARBA00023316"/>
    </source>
</evidence>
<dbReference type="CDD" id="cd16913">
    <property type="entry name" value="YkuD_like"/>
    <property type="match status" value="1"/>
</dbReference>
<evidence type="ECO:0000256" key="9">
    <source>
        <dbReference type="PROSITE-ProRule" id="PRU01373"/>
    </source>
</evidence>
<feature type="domain" description="L,D-TPase catalytic" evidence="10">
    <location>
        <begin position="32"/>
        <end position="141"/>
    </location>
</feature>
<reference evidence="11 12" key="1">
    <citation type="submission" date="2018-06" db="EMBL/GenBank/DDBJ databases">
        <title>Thermoflavimicrobium daqus sp. nov., a thermophilic microbe isolated from Moutai-flavour Daqu.</title>
        <authorList>
            <person name="Wang X."/>
            <person name="Zhou H."/>
        </authorList>
    </citation>
    <scope>NUCLEOTIDE SEQUENCE [LARGE SCALE GENOMIC DNA]</scope>
    <source>
        <strain evidence="11 12">FBKL4.011</strain>
    </source>
</reference>
<evidence type="ECO:0000313" key="12">
    <source>
        <dbReference type="Proteomes" id="UP000251213"/>
    </source>
</evidence>